<dbReference type="GO" id="GO:0005783">
    <property type="term" value="C:endoplasmic reticulum"/>
    <property type="evidence" value="ECO:0007669"/>
    <property type="project" value="TreeGrafter"/>
</dbReference>
<evidence type="ECO:0000313" key="5">
    <source>
        <dbReference type="EMBL" id="TQD82157.1"/>
    </source>
</evidence>
<evidence type="ECO:0000313" key="6">
    <source>
        <dbReference type="Proteomes" id="UP000315295"/>
    </source>
</evidence>
<dbReference type="SUPFAM" id="SSF51735">
    <property type="entry name" value="NAD(P)-binding Rossmann-fold domains"/>
    <property type="match status" value="1"/>
</dbReference>
<dbReference type="InterPro" id="IPR051019">
    <property type="entry name" value="VLCFA-Steroid_DH"/>
</dbReference>
<comment type="caution">
    <text evidence="5">The sequence shown here is derived from an EMBL/GenBank/DDBJ whole genome shotgun (WGS) entry which is preliminary data.</text>
</comment>
<gene>
    <name evidence="5" type="ORF">C1H46_032245</name>
</gene>
<keyword evidence="4" id="KW-0472">Membrane</keyword>
<feature type="compositionally biased region" description="Basic residues" evidence="3">
    <location>
        <begin position="418"/>
        <end position="427"/>
    </location>
</feature>
<feature type="compositionally biased region" description="Basic and acidic residues" evidence="3">
    <location>
        <begin position="845"/>
        <end position="859"/>
    </location>
</feature>
<comment type="similarity">
    <text evidence="1">Belongs to the short-chain dehydrogenases/reductases (SDR) family.</text>
</comment>
<dbReference type="Gene3D" id="3.40.50.720">
    <property type="entry name" value="NAD(P)-binding Rossmann-like Domain"/>
    <property type="match status" value="1"/>
</dbReference>
<dbReference type="InterPro" id="IPR002347">
    <property type="entry name" value="SDR_fam"/>
</dbReference>
<dbReference type="PANTHER" id="PTHR43899">
    <property type="entry name" value="RH59310P"/>
    <property type="match status" value="1"/>
</dbReference>
<proteinExistence type="inferred from homology"/>
<feature type="compositionally biased region" description="Low complexity" evidence="3">
    <location>
        <begin position="1056"/>
        <end position="1066"/>
    </location>
</feature>
<keyword evidence="6" id="KW-1185">Reference proteome</keyword>
<dbReference type="Pfam" id="PF00106">
    <property type="entry name" value="adh_short"/>
    <property type="match status" value="1"/>
</dbReference>
<evidence type="ECO:0000256" key="1">
    <source>
        <dbReference type="ARBA" id="ARBA00006484"/>
    </source>
</evidence>
<feature type="region of interest" description="Disordered" evidence="3">
    <location>
        <begin position="191"/>
        <end position="227"/>
    </location>
</feature>
<dbReference type="Proteomes" id="UP000315295">
    <property type="component" value="Unassembled WGS sequence"/>
</dbReference>
<evidence type="ECO:0000256" key="3">
    <source>
        <dbReference type="SAM" id="MobiDB-lite"/>
    </source>
</evidence>
<feature type="compositionally biased region" description="Basic and acidic residues" evidence="3">
    <location>
        <begin position="557"/>
        <end position="589"/>
    </location>
</feature>
<feature type="region of interest" description="Disordered" evidence="3">
    <location>
        <begin position="413"/>
        <end position="434"/>
    </location>
</feature>
<evidence type="ECO:0000256" key="2">
    <source>
        <dbReference type="ARBA" id="ARBA00023002"/>
    </source>
</evidence>
<keyword evidence="4" id="KW-1133">Transmembrane helix</keyword>
<accession>A0A540L6R6</accession>
<feature type="compositionally biased region" description="Polar residues" evidence="3">
    <location>
        <begin position="1103"/>
        <end position="1119"/>
    </location>
</feature>
<keyword evidence="4" id="KW-0812">Transmembrane</keyword>
<reference evidence="5 6" key="1">
    <citation type="journal article" date="2019" name="G3 (Bethesda)">
        <title>Sequencing of a Wild Apple (Malus baccata) Genome Unravels the Differences Between Cultivated and Wild Apple Species Regarding Disease Resistance and Cold Tolerance.</title>
        <authorList>
            <person name="Chen X."/>
        </authorList>
    </citation>
    <scope>NUCLEOTIDE SEQUENCE [LARGE SCALE GENOMIC DNA]</scope>
    <source>
        <strain evidence="6">cv. Shandingzi</strain>
        <tissue evidence="5">Leaves</tissue>
    </source>
</reference>
<sequence>MGFCLLEHLKAQPFWVLVLFIIGSFSLLKLSLSLLQWAYVNFLRPAKNLKKYGSWALVTGPTDGIGKAFAFQLARKGLNLILVGRNPDKLKDVSDAVLAKYGKTQIKTVVVDFTGDLDDGVRRIRETIEGLDVGLLINNVGISYPYARFKSSDNDHCTISFHETTNRLEPEIQEDHSLHSKGYIVPKTQECKEDGSRKESDVQCNVSSEKAFPAEKKRQRKTKQRNEKTVQLKEDSVSVLGFGKEQSQTDIIRPENSSGNQSRDVICDVTIGKNTTTSKDVSQDMAAGNRNTTEEPCRSLASSMDNRSDSGIRRTTVAYKHTEVLGKHIESRENTSKHGSLAVSDTEVDDASLSQPAAKNKRKLANISRLEDSLKENDKVTSKPEIASEFSLRDKQKNASSILGGLTAESSDLLTNSSRKKKKKNRKISPNSLDQVVDAAPSGRDVIEETYAAAAASGSNDKNSGGEDNVASNNEQGIHGVTPRKLNGISQKGNHCAPVQELRENSGVSSSLDGNNTADAGNVESKSVAAEEKWDGHPPPVFKVPSEGVTDSAQRVGEGRESLQRKDSELVKSEKKQLPGQGKKDRNDTKVIVTSELLDANGINTPNNTVKKKKKTRKTKGSIGETSVESGAEHFKGSENGLSLDEPHEEESNISKKNGKDVSEKETESSHIVMKTDKLGHSEVGTLQQNGKPQENEESMEQNVKKKSKRKRSAMTKDIPNLQAEAQNVGHQVPAPTTDKLEKGTPIEQSNGKALESDEGYGMETDSVAARSKSKRIEPTKVHSHALEHISDGRALEASATGNPNGCSNEADKNTEVSCEGNKVNFDKHQMPSLGQHEVSVSGEVHTEVTRTNITDDKTKKKRKKLDVQSVPSPDLHSSLKSNENQGIDGRSEAGNAGSIQPQGSSSKGDDLMPHPEKKVSKKTPKTGTKAPTPDKSDKMNSISQAAGKHSGAKVSGTNIRTGKKNDSSAILNSKLDKSNSKPHQNKMDNKRQSGVNRNRVAGGKPYGIDYGEVVNSPEKRKSSTTPRKIFMDDDSSGSSEDEDKVLSKASTQTASDYSSSGYSDGESNADMSTPRGGKAGGRSVIKSCTSGMKDMNWDELAKSSSTFKKAKLTASQSQLEEDSEPVEFVPDSQPIS</sequence>
<feature type="compositionally biased region" description="Acidic residues" evidence="3">
    <location>
        <begin position="1033"/>
        <end position="1044"/>
    </location>
</feature>
<feature type="region of interest" description="Disordered" evidence="3">
    <location>
        <begin position="455"/>
        <end position="1137"/>
    </location>
</feature>
<feature type="compositionally biased region" description="Basic residues" evidence="3">
    <location>
        <begin position="705"/>
        <end position="714"/>
    </location>
</feature>
<dbReference type="AlphaFoldDB" id="A0A540L6R6"/>
<name>A0A540L6R6_MALBA</name>
<feature type="compositionally biased region" description="Basic and acidic residues" evidence="3">
    <location>
        <begin position="650"/>
        <end position="681"/>
    </location>
</feature>
<feature type="compositionally biased region" description="Polar residues" evidence="3">
    <location>
        <begin position="506"/>
        <end position="519"/>
    </location>
</feature>
<organism evidence="5 6">
    <name type="scientific">Malus baccata</name>
    <name type="common">Siberian crab apple</name>
    <name type="synonym">Pyrus baccata</name>
    <dbReference type="NCBI Taxonomy" id="106549"/>
    <lineage>
        <taxon>Eukaryota</taxon>
        <taxon>Viridiplantae</taxon>
        <taxon>Streptophyta</taxon>
        <taxon>Embryophyta</taxon>
        <taxon>Tracheophyta</taxon>
        <taxon>Spermatophyta</taxon>
        <taxon>Magnoliopsida</taxon>
        <taxon>eudicotyledons</taxon>
        <taxon>Gunneridae</taxon>
        <taxon>Pentapetalae</taxon>
        <taxon>rosids</taxon>
        <taxon>fabids</taxon>
        <taxon>Rosales</taxon>
        <taxon>Rosaceae</taxon>
        <taxon>Amygdaloideae</taxon>
        <taxon>Maleae</taxon>
        <taxon>Malus</taxon>
    </lineage>
</organism>
<feature type="compositionally biased region" description="Basic and acidic residues" evidence="3">
    <location>
        <begin position="775"/>
        <end position="795"/>
    </location>
</feature>
<feature type="compositionally biased region" description="Polar residues" evidence="3">
    <location>
        <begin position="898"/>
        <end position="907"/>
    </location>
</feature>
<dbReference type="GO" id="GO:0045703">
    <property type="term" value="F:ketoreductase activity"/>
    <property type="evidence" value="ECO:0007669"/>
    <property type="project" value="TreeGrafter"/>
</dbReference>
<protein>
    <submittedName>
        <fullName evidence="5">Uncharacterized protein</fullName>
    </submittedName>
</protein>
<feature type="region of interest" description="Disordered" evidence="3">
    <location>
        <begin position="328"/>
        <end position="364"/>
    </location>
</feature>
<keyword evidence="2" id="KW-0560">Oxidoreductase</keyword>
<feature type="compositionally biased region" description="Basic and acidic residues" evidence="3">
    <location>
        <begin position="191"/>
        <end position="201"/>
    </location>
</feature>
<dbReference type="InterPro" id="IPR036291">
    <property type="entry name" value="NAD(P)-bd_dom_sf"/>
</dbReference>
<feature type="compositionally biased region" description="Basic residues" evidence="3">
    <location>
        <begin position="610"/>
        <end position="620"/>
    </location>
</feature>
<dbReference type="EMBL" id="VIEB01000733">
    <property type="protein sequence ID" value="TQD82157.1"/>
    <property type="molecule type" value="Genomic_DNA"/>
</dbReference>
<feature type="region of interest" description="Disordered" evidence="3">
    <location>
        <begin position="276"/>
        <end position="309"/>
    </location>
</feature>
<evidence type="ECO:0000256" key="4">
    <source>
        <dbReference type="SAM" id="Phobius"/>
    </source>
</evidence>
<feature type="transmembrane region" description="Helical" evidence="4">
    <location>
        <begin position="14"/>
        <end position="39"/>
    </location>
</feature>
<feature type="compositionally biased region" description="Basic and acidic residues" evidence="3">
    <location>
        <begin position="908"/>
        <end position="919"/>
    </location>
</feature>
<dbReference type="PANTHER" id="PTHR43899:SF13">
    <property type="entry name" value="RH59310P"/>
    <property type="match status" value="1"/>
</dbReference>
<feature type="compositionally biased region" description="Basic and acidic residues" evidence="3">
    <location>
        <begin position="975"/>
        <end position="992"/>
    </location>
</feature>